<dbReference type="Pfam" id="PF18728">
    <property type="entry name" value="HEPN_AbiV"/>
    <property type="match status" value="1"/>
</dbReference>
<comment type="caution">
    <text evidence="1">The sequence shown here is derived from an EMBL/GenBank/DDBJ whole genome shotgun (WGS) entry which is preliminary data.</text>
</comment>
<dbReference type="Proteomes" id="UP001371218">
    <property type="component" value="Unassembled WGS sequence"/>
</dbReference>
<accession>A0ABU9BYB7</accession>
<dbReference type="Gene3D" id="1.20.120.330">
    <property type="entry name" value="Nucleotidyltransferases domain 2"/>
    <property type="match status" value="1"/>
</dbReference>
<dbReference type="NCBIfam" id="TIGR04498">
    <property type="entry name" value="AbiV_defense"/>
    <property type="match status" value="1"/>
</dbReference>
<dbReference type="RefSeq" id="WP_341429408.1">
    <property type="nucleotide sequence ID" value="NZ_JBBUTG010000045.1"/>
</dbReference>
<reference evidence="1 2" key="1">
    <citation type="submission" date="2024-04" db="EMBL/GenBank/DDBJ databases">
        <title>Novel species of the genus Ideonella isolated from streams.</title>
        <authorList>
            <person name="Lu H."/>
        </authorList>
    </citation>
    <scope>NUCLEOTIDE SEQUENCE [LARGE SCALE GENOMIC DNA]</scope>
    <source>
        <strain evidence="1 2">DXS29W</strain>
    </source>
</reference>
<protein>
    <submittedName>
        <fullName evidence="1">AbiV family abortive infection protein</fullName>
    </submittedName>
</protein>
<name>A0ABU9BYB7_9BURK</name>
<dbReference type="EMBL" id="JBBUTG010000045">
    <property type="protein sequence ID" value="MEK8034973.1"/>
    <property type="molecule type" value="Genomic_DNA"/>
</dbReference>
<evidence type="ECO:0000313" key="2">
    <source>
        <dbReference type="Proteomes" id="UP001371218"/>
    </source>
</evidence>
<evidence type="ECO:0000313" key="1">
    <source>
        <dbReference type="EMBL" id="MEK8034973.1"/>
    </source>
</evidence>
<proteinExistence type="predicted"/>
<organism evidence="1 2">
    <name type="scientific">Ideonella lacteola</name>
    <dbReference type="NCBI Taxonomy" id="2984193"/>
    <lineage>
        <taxon>Bacteria</taxon>
        <taxon>Pseudomonadati</taxon>
        <taxon>Pseudomonadota</taxon>
        <taxon>Betaproteobacteria</taxon>
        <taxon>Burkholderiales</taxon>
        <taxon>Sphaerotilaceae</taxon>
        <taxon>Ideonella</taxon>
    </lineage>
</organism>
<sequence length="244" mass="27155">MPIKDRDYELTADLLGQYRDAALANAQSLLEEAALLLAHGHLARAYFLSASSIEEAGKAVQAFEGLGRNLRDPAVTHRLKLLFEDHSQKVTYAFSPWLQAAPNLREEVMDFVNIMVNLGFGREASMYTDIHAERRMVTTPQSQISQRSAADCVRLAGTVLSYVGPHVRQAKPKTTTRVQDAFFALKPALFQKMANTGDFWEYYISRMESGDMGLESAVTDYNQHYLSKGVAFKPTSNPSNDADA</sequence>
<keyword evidence="2" id="KW-1185">Reference proteome</keyword>
<dbReference type="InterPro" id="IPR030987">
    <property type="entry name" value="AbiV"/>
</dbReference>
<gene>
    <name evidence="1" type="ORF">AACH06_29510</name>
</gene>